<dbReference type="AlphaFoldDB" id="A0A8T2RAE7"/>
<evidence type="ECO:0000256" key="7">
    <source>
        <dbReference type="PROSITE-ProRule" id="PRU00175"/>
    </source>
</evidence>
<evidence type="ECO:0000256" key="4">
    <source>
        <dbReference type="ARBA" id="ARBA00022771"/>
    </source>
</evidence>
<dbReference type="PANTHER" id="PTHR14155">
    <property type="entry name" value="RING FINGER DOMAIN-CONTAINING"/>
    <property type="match status" value="1"/>
</dbReference>
<dbReference type="Proteomes" id="UP000825935">
    <property type="component" value="Chromosome 29"/>
</dbReference>
<keyword evidence="8" id="KW-0472">Membrane</keyword>
<comment type="similarity">
    <text evidence="6">Belongs to the RING-type zinc finger family. ATL subfamily.</text>
</comment>
<evidence type="ECO:0000256" key="6">
    <source>
        <dbReference type="ARBA" id="ARBA00024209"/>
    </source>
</evidence>
<keyword evidence="8" id="KW-0812">Transmembrane</keyword>
<dbReference type="EMBL" id="CM035434">
    <property type="protein sequence ID" value="KAH7292648.1"/>
    <property type="molecule type" value="Genomic_DNA"/>
</dbReference>
<evidence type="ECO:0000256" key="8">
    <source>
        <dbReference type="SAM" id="Phobius"/>
    </source>
</evidence>
<feature type="domain" description="RING-type" evidence="9">
    <location>
        <begin position="167"/>
        <end position="209"/>
    </location>
</feature>
<name>A0A8T2RAE7_CERRI</name>
<accession>A0A8T2RAE7</accession>
<sequence length="227" mass="24803">MGELAISVAHRGLRLLLQNVSSVSPPPSVFAHPPSTDVSQSLNHSSGYASPSQFNRPFMGIVLAVLLVTFVLMTALSVYVHRFSGSFRRVSHHSVVGAAPSAQGLDHEAIEGLPIAVFHKSKDISVRGVEPNRSCSRKDDQSGVTTLKEGTCSGAHQAHEWRRRAECAICLTEFQEAEFIRMLPKCEHCFHQQCIEMWLLSHSTCPLCRSALISPTTTSPPTYSPAI</sequence>
<dbReference type="Pfam" id="PF13639">
    <property type="entry name" value="zf-RING_2"/>
    <property type="match status" value="1"/>
</dbReference>
<dbReference type="InterPro" id="IPR013083">
    <property type="entry name" value="Znf_RING/FYVE/PHD"/>
</dbReference>
<dbReference type="GO" id="GO:0008270">
    <property type="term" value="F:zinc ion binding"/>
    <property type="evidence" value="ECO:0007669"/>
    <property type="project" value="UniProtKB-KW"/>
</dbReference>
<feature type="transmembrane region" description="Helical" evidence="8">
    <location>
        <begin position="58"/>
        <end position="80"/>
    </location>
</feature>
<dbReference type="SMART" id="SM00184">
    <property type="entry name" value="RING"/>
    <property type="match status" value="1"/>
</dbReference>
<keyword evidence="4 7" id="KW-0863">Zinc-finger</keyword>
<dbReference type="InterPro" id="IPR001841">
    <property type="entry name" value="Znf_RING"/>
</dbReference>
<evidence type="ECO:0000256" key="3">
    <source>
        <dbReference type="ARBA" id="ARBA00022723"/>
    </source>
</evidence>
<dbReference type="PANTHER" id="PTHR14155:SF627">
    <property type="entry name" value="OS06G0192800 PROTEIN"/>
    <property type="match status" value="1"/>
</dbReference>
<dbReference type="PROSITE" id="PS50089">
    <property type="entry name" value="ZF_RING_2"/>
    <property type="match status" value="1"/>
</dbReference>
<evidence type="ECO:0000256" key="2">
    <source>
        <dbReference type="ARBA" id="ARBA00012483"/>
    </source>
</evidence>
<evidence type="ECO:0000259" key="9">
    <source>
        <dbReference type="PROSITE" id="PS50089"/>
    </source>
</evidence>
<keyword evidence="8" id="KW-1133">Transmembrane helix</keyword>
<gene>
    <name evidence="10" type="ORF">KP509_29G079100</name>
</gene>
<reference evidence="10" key="1">
    <citation type="submission" date="2021-08" db="EMBL/GenBank/DDBJ databases">
        <title>WGS assembly of Ceratopteris richardii.</title>
        <authorList>
            <person name="Marchant D.B."/>
            <person name="Chen G."/>
            <person name="Jenkins J."/>
            <person name="Shu S."/>
            <person name="Leebens-Mack J."/>
            <person name="Grimwood J."/>
            <person name="Schmutz J."/>
            <person name="Soltis P."/>
            <person name="Soltis D."/>
            <person name="Chen Z.-H."/>
        </authorList>
    </citation>
    <scope>NUCLEOTIDE SEQUENCE</scope>
    <source>
        <strain evidence="10">Whitten #5841</strain>
        <tissue evidence="10">Leaf</tissue>
    </source>
</reference>
<evidence type="ECO:0000313" key="11">
    <source>
        <dbReference type="Proteomes" id="UP000825935"/>
    </source>
</evidence>
<evidence type="ECO:0000256" key="5">
    <source>
        <dbReference type="ARBA" id="ARBA00022833"/>
    </source>
</evidence>
<dbReference type="SUPFAM" id="SSF57850">
    <property type="entry name" value="RING/U-box"/>
    <property type="match status" value="1"/>
</dbReference>
<dbReference type="GO" id="GO:0061630">
    <property type="term" value="F:ubiquitin protein ligase activity"/>
    <property type="evidence" value="ECO:0007669"/>
    <property type="project" value="UniProtKB-EC"/>
</dbReference>
<keyword evidence="11" id="KW-1185">Reference proteome</keyword>
<dbReference type="CDD" id="cd16461">
    <property type="entry name" value="RING-H2_EL5-like"/>
    <property type="match status" value="1"/>
</dbReference>
<dbReference type="Gene3D" id="3.30.40.10">
    <property type="entry name" value="Zinc/RING finger domain, C3HC4 (zinc finger)"/>
    <property type="match status" value="1"/>
</dbReference>
<dbReference type="InterPro" id="IPR053238">
    <property type="entry name" value="RING-H2_zinc_finger"/>
</dbReference>
<evidence type="ECO:0000313" key="10">
    <source>
        <dbReference type="EMBL" id="KAH7292648.1"/>
    </source>
</evidence>
<proteinExistence type="inferred from homology"/>
<keyword evidence="5" id="KW-0862">Zinc</keyword>
<dbReference type="OrthoDB" id="8062037at2759"/>
<organism evidence="10 11">
    <name type="scientific">Ceratopteris richardii</name>
    <name type="common">Triangle waterfern</name>
    <dbReference type="NCBI Taxonomy" id="49495"/>
    <lineage>
        <taxon>Eukaryota</taxon>
        <taxon>Viridiplantae</taxon>
        <taxon>Streptophyta</taxon>
        <taxon>Embryophyta</taxon>
        <taxon>Tracheophyta</taxon>
        <taxon>Polypodiopsida</taxon>
        <taxon>Polypodiidae</taxon>
        <taxon>Polypodiales</taxon>
        <taxon>Pteridineae</taxon>
        <taxon>Pteridaceae</taxon>
        <taxon>Parkerioideae</taxon>
        <taxon>Ceratopteris</taxon>
    </lineage>
</organism>
<evidence type="ECO:0000256" key="1">
    <source>
        <dbReference type="ARBA" id="ARBA00000900"/>
    </source>
</evidence>
<comment type="caution">
    <text evidence="10">The sequence shown here is derived from an EMBL/GenBank/DDBJ whole genome shotgun (WGS) entry which is preliminary data.</text>
</comment>
<keyword evidence="3" id="KW-0479">Metal-binding</keyword>
<dbReference type="EC" id="2.3.2.27" evidence="2"/>
<protein>
    <recommendedName>
        <fullName evidence="2">RING-type E3 ubiquitin transferase</fullName>
        <ecNumber evidence="2">2.3.2.27</ecNumber>
    </recommendedName>
</protein>
<comment type="catalytic activity">
    <reaction evidence="1">
        <text>S-ubiquitinyl-[E2 ubiquitin-conjugating enzyme]-L-cysteine + [acceptor protein]-L-lysine = [E2 ubiquitin-conjugating enzyme]-L-cysteine + N(6)-ubiquitinyl-[acceptor protein]-L-lysine.</text>
        <dbReference type="EC" id="2.3.2.27"/>
    </reaction>
</comment>
<dbReference type="OMA" id="RRTRSWC"/>